<dbReference type="GO" id="GO:0005886">
    <property type="term" value="C:plasma membrane"/>
    <property type="evidence" value="ECO:0007669"/>
    <property type="project" value="UniProtKB-SubCell"/>
</dbReference>
<keyword evidence="2 9" id="KW-0813">Transport</keyword>
<reference evidence="11" key="2">
    <citation type="submission" date="2021-12" db="EMBL/GenBank/DDBJ databases">
        <title>Resequencing data analysis of finger millet.</title>
        <authorList>
            <person name="Hatakeyama M."/>
            <person name="Aluri S."/>
            <person name="Balachadran M.T."/>
            <person name="Sivarajan S.R."/>
            <person name="Poveda L."/>
            <person name="Shimizu-Inatsugi R."/>
            <person name="Schlapbach R."/>
            <person name="Sreeman S.M."/>
            <person name="Shimizu K.K."/>
        </authorList>
    </citation>
    <scope>NUCLEOTIDE SEQUENCE</scope>
</reference>
<dbReference type="InterPro" id="IPR034294">
    <property type="entry name" value="Aquaporin_transptr"/>
</dbReference>
<evidence type="ECO:0000256" key="4">
    <source>
        <dbReference type="ARBA" id="ARBA00022692"/>
    </source>
</evidence>
<evidence type="ECO:0000256" key="9">
    <source>
        <dbReference type="RuleBase" id="RU000477"/>
    </source>
</evidence>
<sequence>MAKDIEAAAAPEGGEYTAKDYTDPPPAPLIDAEELTKWSLYRAVIAEFVATLLFLYITVATVIGHSRQNAGDECNGVGILGIAWAFGGMIFILVYCTAGVSGGHINPAVTFGLFLARKVSLVRALLYIIAQCLGAICGVGLVKGFQSAYYVRYGGGANTMSAGYSKGTGLAAEIIGTFVLVYTVFSATDPKRSARDSHVPVLAPLPIGFAVFMVHLATIPITGTGINPARSLGAAVIFNEDKAWDDHWIFWVGPLIGAAIAAGYHQFVLRASAAKMGSSASFRN</sequence>
<dbReference type="Proteomes" id="UP001054889">
    <property type="component" value="Unassembled WGS sequence"/>
</dbReference>
<dbReference type="CDD" id="cd00333">
    <property type="entry name" value="MIP"/>
    <property type="match status" value="1"/>
</dbReference>
<evidence type="ECO:0000256" key="8">
    <source>
        <dbReference type="ARBA" id="ARBA00038497"/>
    </source>
</evidence>
<evidence type="ECO:0000313" key="11">
    <source>
        <dbReference type="EMBL" id="GJN02316.1"/>
    </source>
</evidence>
<evidence type="ECO:0000256" key="10">
    <source>
        <dbReference type="SAM" id="Phobius"/>
    </source>
</evidence>
<keyword evidence="12" id="KW-1185">Reference proteome</keyword>
<protein>
    <submittedName>
        <fullName evidence="11">Uncharacterized protein</fullName>
    </submittedName>
</protein>
<dbReference type="AlphaFoldDB" id="A0AAV5CW56"/>
<comment type="similarity">
    <text evidence="8">Belongs to the MIP/aquaporin (TC 1.A.8) family. PIP (TC 1.A.8.11) subfamily.</text>
</comment>
<evidence type="ECO:0000256" key="5">
    <source>
        <dbReference type="ARBA" id="ARBA00022737"/>
    </source>
</evidence>
<dbReference type="FunFam" id="1.20.1080.10:FF:000001">
    <property type="entry name" value="Probable aquaporin PIP1-2"/>
    <property type="match status" value="1"/>
</dbReference>
<dbReference type="GO" id="GO:0015267">
    <property type="term" value="F:channel activity"/>
    <property type="evidence" value="ECO:0007669"/>
    <property type="project" value="InterPro"/>
</dbReference>
<evidence type="ECO:0000313" key="12">
    <source>
        <dbReference type="Proteomes" id="UP001054889"/>
    </source>
</evidence>
<dbReference type="Gene3D" id="1.20.1080.10">
    <property type="entry name" value="Glycerol uptake facilitator protein"/>
    <property type="match status" value="1"/>
</dbReference>
<dbReference type="SUPFAM" id="SSF81338">
    <property type="entry name" value="Aquaporin-like"/>
    <property type="match status" value="1"/>
</dbReference>
<dbReference type="InterPro" id="IPR023271">
    <property type="entry name" value="Aquaporin-like"/>
</dbReference>
<feature type="transmembrane region" description="Helical" evidence="10">
    <location>
        <begin position="170"/>
        <end position="187"/>
    </location>
</feature>
<gene>
    <name evidence="11" type="primary">ga19655</name>
    <name evidence="11" type="ORF">PR202_ga19655</name>
</gene>
<comment type="subcellular location">
    <subcellularLocation>
        <location evidence="1">Cell membrane</location>
        <topology evidence="1">Multi-pass membrane protein</topology>
    </subcellularLocation>
</comment>
<evidence type="ECO:0000256" key="1">
    <source>
        <dbReference type="ARBA" id="ARBA00004651"/>
    </source>
</evidence>
<dbReference type="InterPro" id="IPR022357">
    <property type="entry name" value="MIP_CS"/>
</dbReference>
<dbReference type="Pfam" id="PF00230">
    <property type="entry name" value="MIP"/>
    <property type="match status" value="1"/>
</dbReference>
<dbReference type="PANTHER" id="PTHR45687">
    <property type="entry name" value="AQUAPORIN OR AQUAGLYCEROPORIN RELATED"/>
    <property type="match status" value="1"/>
</dbReference>
<evidence type="ECO:0000256" key="2">
    <source>
        <dbReference type="ARBA" id="ARBA00022448"/>
    </source>
</evidence>
<keyword evidence="6 10" id="KW-1133">Transmembrane helix</keyword>
<dbReference type="PROSITE" id="PS00221">
    <property type="entry name" value="MIP"/>
    <property type="match status" value="1"/>
</dbReference>
<name>A0AAV5CW56_ELECO</name>
<feature type="transmembrane region" description="Helical" evidence="10">
    <location>
        <begin position="199"/>
        <end position="221"/>
    </location>
</feature>
<dbReference type="PRINTS" id="PR00783">
    <property type="entry name" value="MINTRINSICP"/>
</dbReference>
<keyword evidence="3" id="KW-1003">Cell membrane</keyword>
<comment type="caution">
    <text evidence="11">The sequence shown here is derived from an EMBL/GenBank/DDBJ whole genome shotgun (WGS) entry which is preliminary data.</text>
</comment>
<organism evidence="11 12">
    <name type="scientific">Eleusine coracana subsp. coracana</name>
    <dbReference type="NCBI Taxonomy" id="191504"/>
    <lineage>
        <taxon>Eukaryota</taxon>
        <taxon>Viridiplantae</taxon>
        <taxon>Streptophyta</taxon>
        <taxon>Embryophyta</taxon>
        <taxon>Tracheophyta</taxon>
        <taxon>Spermatophyta</taxon>
        <taxon>Magnoliopsida</taxon>
        <taxon>Liliopsida</taxon>
        <taxon>Poales</taxon>
        <taxon>Poaceae</taxon>
        <taxon>PACMAD clade</taxon>
        <taxon>Chloridoideae</taxon>
        <taxon>Cynodonteae</taxon>
        <taxon>Eleusininae</taxon>
        <taxon>Eleusine</taxon>
    </lineage>
</organism>
<evidence type="ECO:0000256" key="6">
    <source>
        <dbReference type="ARBA" id="ARBA00022989"/>
    </source>
</evidence>
<accession>A0AAV5CW56</accession>
<feature type="transmembrane region" description="Helical" evidence="10">
    <location>
        <begin position="121"/>
        <end position="142"/>
    </location>
</feature>
<keyword evidence="5" id="KW-0677">Repeat</keyword>
<proteinExistence type="inferred from homology"/>
<dbReference type="InterPro" id="IPR000425">
    <property type="entry name" value="MIP"/>
</dbReference>
<keyword evidence="4 9" id="KW-0812">Transmembrane</keyword>
<evidence type="ECO:0000256" key="3">
    <source>
        <dbReference type="ARBA" id="ARBA00022475"/>
    </source>
</evidence>
<evidence type="ECO:0000256" key="7">
    <source>
        <dbReference type="ARBA" id="ARBA00023136"/>
    </source>
</evidence>
<dbReference type="NCBIfam" id="TIGR00861">
    <property type="entry name" value="MIP"/>
    <property type="match status" value="1"/>
</dbReference>
<keyword evidence="7 10" id="KW-0472">Membrane</keyword>
<reference evidence="11" key="1">
    <citation type="journal article" date="2018" name="DNA Res.">
        <title>Multiple hybrid de novo genome assembly of finger millet, an orphan allotetraploid crop.</title>
        <authorList>
            <person name="Hatakeyama M."/>
            <person name="Aluri S."/>
            <person name="Balachadran M.T."/>
            <person name="Sivarajan S.R."/>
            <person name="Patrignani A."/>
            <person name="Gruter S."/>
            <person name="Poveda L."/>
            <person name="Shimizu-Inatsugi R."/>
            <person name="Baeten J."/>
            <person name="Francoijs K.J."/>
            <person name="Nataraja K.N."/>
            <person name="Reddy Y.A.N."/>
            <person name="Phadnis S."/>
            <person name="Ravikumar R.L."/>
            <person name="Schlapbach R."/>
            <person name="Sreeman S.M."/>
            <person name="Shimizu K.K."/>
        </authorList>
    </citation>
    <scope>NUCLEOTIDE SEQUENCE</scope>
</reference>
<feature type="transmembrane region" description="Helical" evidence="10">
    <location>
        <begin position="248"/>
        <end position="269"/>
    </location>
</feature>
<feature type="transmembrane region" description="Helical" evidence="10">
    <location>
        <begin position="44"/>
        <end position="65"/>
    </location>
</feature>
<dbReference type="EMBL" id="BQKI01000009">
    <property type="protein sequence ID" value="GJN02316.1"/>
    <property type="molecule type" value="Genomic_DNA"/>
</dbReference>
<feature type="transmembrane region" description="Helical" evidence="10">
    <location>
        <begin position="77"/>
        <end position="100"/>
    </location>
</feature>